<dbReference type="Proteomes" id="UP000215914">
    <property type="component" value="Chromosome 16"/>
</dbReference>
<dbReference type="EMBL" id="CM007905">
    <property type="protein sequence ID" value="OTF92325.1"/>
    <property type="molecule type" value="Genomic_DNA"/>
</dbReference>
<name>A0A251S0U9_HELAN</name>
<sequence>MNRILMIYNVLSDARKAGVGGDGRVSEEIGTNSNNHSECQRIKYKSESRILLVGSGADEQSAGYGPHKTNYKQSRSRWFSWVDPKFFCPKLMVPRTGQVVTCIEEMSSWRTWAVWNQENGENLV</sequence>
<evidence type="ECO:0000313" key="1">
    <source>
        <dbReference type="EMBL" id="OTF92325.1"/>
    </source>
</evidence>
<reference evidence="2" key="1">
    <citation type="journal article" date="2017" name="Nature">
        <title>The sunflower genome provides insights into oil metabolism, flowering and Asterid evolution.</title>
        <authorList>
            <person name="Badouin H."/>
            <person name="Gouzy J."/>
            <person name="Grassa C.J."/>
            <person name="Murat F."/>
            <person name="Staton S.E."/>
            <person name="Cottret L."/>
            <person name="Lelandais-Briere C."/>
            <person name="Owens G.L."/>
            <person name="Carrere S."/>
            <person name="Mayjonade B."/>
            <person name="Legrand L."/>
            <person name="Gill N."/>
            <person name="Kane N.C."/>
            <person name="Bowers J.E."/>
            <person name="Hubner S."/>
            <person name="Bellec A."/>
            <person name="Berard A."/>
            <person name="Berges H."/>
            <person name="Blanchet N."/>
            <person name="Boniface M.C."/>
            <person name="Brunel D."/>
            <person name="Catrice O."/>
            <person name="Chaidir N."/>
            <person name="Claudel C."/>
            <person name="Donnadieu C."/>
            <person name="Faraut T."/>
            <person name="Fievet G."/>
            <person name="Helmstetter N."/>
            <person name="King M."/>
            <person name="Knapp S.J."/>
            <person name="Lai Z."/>
            <person name="Le Paslier M.C."/>
            <person name="Lippi Y."/>
            <person name="Lorenzon L."/>
            <person name="Mandel J.R."/>
            <person name="Marage G."/>
            <person name="Marchand G."/>
            <person name="Marquand E."/>
            <person name="Bret-Mestries E."/>
            <person name="Morien E."/>
            <person name="Nambeesan S."/>
            <person name="Nguyen T."/>
            <person name="Pegot-Espagnet P."/>
            <person name="Pouilly N."/>
            <person name="Raftis F."/>
            <person name="Sallet E."/>
            <person name="Schiex T."/>
            <person name="Thomas J."/>
            <person name="Vandecasteele C."/>
            <person name="Vares D."/>
            <person name="Vear F."/>
            <person name="Vautrin S."/>
            <person name="Crespi M."/>
            <person name="Mangin B."/>
            <person name="Burke J.M."/>
            <person name="Salse J."/>
            <person name="Munos S."/>
            <person name="Vincourt P."/>
            <person name="Rieseberg L.H."/>
            <person name="Langlade N.B."/>
        </authorList>
    </citation>
    <scope>NUCLEOTIDE SEQUENCE [LARGE SCALE GENOMIC DNA]</scope>
    <source>
        <strain evidence="2">cv. SF193</strain>
    </source>
</reference>
<keyword evidence="2" id="KW-1185">Reference proteome</keyword>
<organism evidence="1 2">
    <name type="scientific">Helianthus annuus</name>
    <name type="common">Common sunflower</name>
    <dbReference type="NCBI Taxonomy" id="4232"/>
    <lineage>
        <taxon>Eukaryota</taxon>
        <taxon>Viridiplantae</taxon>
        <taxon>Streptophyta</taxon>
        <taxon>Embryophyta</taxon>
        <taxon>Tracheophyta</taxon>
        <taxon>Spermatophyta</taxon>
        <taxon>Magnoliopsida</taxon>
        <taxon>eudicotyledons</taxon>
        <taxon>Gunneridae</taxon>
        <taxon>Pentapetalae</taxon>
        <taxon>asterids</taxon>
        <taxon>campanulids</taxon>
        <taxon>Asterales</taxon>
        <taxon>Asteraceae</taxon>
        <taxon>Asteroideae</taxon>
        <taxon>Heliantheae alliance</taxon>
        <taxon>Heliantheae</taxon>
        <taxon>Helianthus</taxon>
    </lineage>
</organism>
<accession>A0A251S0U9</accession>
<protein>
    <submittedName>
        <fullName evidence="1">Putative rossmann-like alpha/beta/alpha sandwich fold protein</fullName>
    </submittedName>
</protein>
<proteinExistence type="predicted"/>
<evidence type="ECO:0000313" key="2">
    <source>
        <dbReference type="Proteomes" id="UP000215914"/>
    </source>
</evidence>
<gene>
    <name evidence="1" type="ORF">HannXRQ_Chr16g0520621</name>
</gene>
<dbReference type="AlphaFoldDB" id="A0A251S0U9"/>
<dbReference type="InParanoid" id="A0A251S0U9"/>